<proteinExistence type="predicted"/>
<accession>A0ABQ1PBV3</accession>
<reference evidence="2" key="1">
    <citation type="journal article" date="2019" name="Int. J. Syst. Evol. Microbiol.">
        <title>The Global Catalogue of Microorganisms (GCM) 10K type strain sequencing project: providing services to taxonomists for standard genome sequencing and annotation.</title>
        <authorList>
            <consortium name="The Broad Institute Genomics Platform"/>
            <consortium name="The Broad Institute Genome Sequencing Center for Infectious Disease"/>
            <person name="Wu L."/>
            <person name="Ma J."/>
        </authorList>
    </citation>
    <scope>NUCLEOTIDE SEQUENCE [LARGE SCALE GENOMIC DNA]</scope>
    <source>
        <strain evidence="2">CGMCC 1.15942</strain>
    </source>
</reference>
<sequence length="168" mass="20049">MDNEVIIYLISGFVGGLSTQFVSKNNLRDSLDTKSGWRKELFNIASKDKIILDDVYRLKAAIKLSKHTNKRMKVYSFKFMTNVIYNLCDEYIEEYENDCKKSPLIDNYNHREIIRICARYLLKYHWDYLSSFTIFKGVLKDSRLRKFDKYAEESCKQIQENYEKINCT</sequence>
<name>A0ABQ1PBV3_9ENTE</name>
<evidence type="ECO:0000313" key="2">
    <source>
        <dbReference type="Proteomes" id="UP000630615"/>
    </source>
</evidence>
<gene>
    <name evidence="1" type="ORF">GCM10011573_24780</name>
</gene>
<comment type="caution">
    <text evidence="1">The sequence shown here is derived from an EMBL/GenBank/DDBJ whole genome shotgun (WGS) entry which is preliminary data.</text>
</comment>
<dbReference type="EMBL" id="BMKI01000005">
    <property type="protein sequence ID" value="GGC94185.1"/>
    <property type="molecule type" value="Genomic_DNA"/>
</dbReference>
<keyword evidence="2" id="KW-1185">Reference proteome</keyword>
<dbReference type="RefSeq" id="WP_088269794.1">
    <property type="nucleotide sequence ID" value="NZ_BMKI01000005.1"/>
</dbReference>
<organism evidence="1 2">
    <name type="scientific">Enterococcus wangshanyuanii</name>
    <dbReference type="NCBI Taxonomy" id="2005703"/>
    <lineage>
        <taxon>Bacteria</taxon>
        <taxon>Bacillati</taxon>
        <taxon>Bacillota</taxon>
        <taxon>Bacilli</taxon>
        <taxon>Lactobacillales</taxon>
        <taxon>Enterococcaceae</taxon>
        <taxon>Enterococcus</taxon>
    </lineage>
</organism>
<protein>
    <submittedName>
        <fullName evidence="1">Uncharacterized protein</fullName>
    </submittedName>
</protein>
<evidence type="ECO:0000313" key="1">
    <source>
        <dbReference type="EMBL" id="GGC94185.1"/>
    </source>
</evidence>
<dbReference type="Proteomes" id="UP000630615">
    <property type="component" value="Unassembled WGS sequence"/>
</dbReference>